<dbReference type="GO" id="GO:0030695">
    <property type="term" value="F:GTPase regulator activity"/>
    <property type="evidence" value="ECO:0007669"/>
    <property type="project" value="UniProtKB-ARBA"/>
</dbReference>
<feature type="compositionally biased region" description="Low complexity" evidence="5">
    <location>
        <begin position="566"/>
        <end position="578"/>
    </location>
</feature>
<evidence type="ECO:0000259" key="6">
    <source>
        <dbReference type="PROSITE" id="PS50023"/>
    </source>
</evidence>
<accession>A0A4V5NF15</accession>
<dbReference type="STRING" id="329884.A0A4V5NF15"/>
<feature type="compositionally biased region" description="Polar residues" evidence="5">
    <location>
        <begin position="541"/>
        <end position="551"/>
    </location>
</feature>
<evidence type="ECO:0000256" key="3">
    <source>
        <dbReference type="ARBA" id="ARBA00023038"/>
    </source>
</evidence>
<feature type="compositionally biased region" description="Basic and acidic residues" evidence="5">
    <location>
        <begin position="396"/>
        <end position="414"/>
    </location>
</feature>
<gene>
    <name evidence="7" type="ORF">B0A55_09583</name>
</gene>
<protein>
    <recommendedName>
        <fullName evidence="6">LIM zinc-binding domain-containing protein</fullName>
    </recommendedName>
</protein>
<dbReference type="SMART" id="SM00132">
    <property type="entry name" value="LIM"/>
    <property type="match status" value="2"/>
</dbReference>
<feature type="compositionally biased region" description="Low complexity" evidence="5">
    <location>
        <begin position="469"/>
        <end position="502"/>
    </location>
</feature>
<evidence type="ECO:0000313" key="7">
    <source>
        <dbReference type="EMBL" id="TKA69179.1"/>
    </source>
</evidence>
<feature type="compositionally biased region" description="Basic and acidic residues" evidence="5">
    <location>
        <begin position="215"/>
        <end position="229"/>
    </location>
</feature>
<feature type="compositionally biased region" description="Low complexity" evidence="5">
    <location>
        <begin position="650"/>
        <end position="670"/>
    </location>
</feature>
<dbReference type="OrthoDB" id="1112565at2759"/>
<evidence type="ECO:0000256" key="1">
    <source>
        <dbReference type="ARBA" id="ARBA00022723"/>
    </source>
</evidence>
<dbReference type="InterPro" id="IPR017351">
    <property type="entry name" value="PINCH-1-4-like"/>
</dbReference>
<keyword evidence="2 4" id="KW-0862">Zinc</keyword>
<dbReference type="PANTHER" id="PTHR24210">
    <property type="entry name" value="LIM DOMAIN-CONTAINING PROTEIN"/>
    <property type="match status" value="1"/>
</dbReference>
<dbReference type="CDD" id="cd08368">
    <property type="entry name" value="LIM"/>
    <property type="match status" value="1"/>
</dbReference>
<feature type="compositionally biased region" description="Low complexity" evidence="5">
    <location>
        <begin position="428"/>
        <end position="441"/>
    </location>
</feature>
<dbReference type="Proteomes" id="UP000309340">
    <property type="component" value="Unassembled WGS sequence"/>
</dbReference>
<evidence type="ECO:0000256" key="5">
    <source>
        <dbReference type="SAM" id="MobiDB-lite"/>
    </source>
</evidence>
<keyword evidence="3 4" id="KW-0440">LIM domain</keyword>
<feature type="compositionally biased region" description="Pro residues" evidence="5">
    <location>
        <begin position="708"/>
        <end position="726"/>
    </location>
</feature>
<evidence type="ECO:0000256" key="4">
    <source>
        <dbReference type="PROSITE-ProRule" id="PRU00125"/>
    </source>
</evidence>
<evidence type="ECO:0000313" key="8">
    <source>
        <dbReference type="Proteomes" id="UP000309340"/>
    </source>
</evidence>
<evidence type="ECO:0000256" key="2">
    <source>
        <dbReference type="ARBA" id="ARBA00022833"/>
    </source>
</evidence>
<feature type="compositionally biased region" description="Polar residues" evidence="5">
    <location>
        <begin position="194"/>
        <end position="205"/>
    </location>
</feature>
<feature type="compositionally biased region" description="Low complexity" evidence="5">
    <location>
        <begin position="727"/>
        <end position="738"/>
    </location>
</feature>
<proteinExistence type="predicted"/>
<dbReference type="FunFam" id="2.10.110.10:FF:000105">
    <property type="entry name" value="Similar to LIM domain-containing protein"/>
    <property type="match status" value="1"/>
</dbReference>
<dbReference type="InterPro" id="IPR001781">
    <property type="entry name" value="Znf_LIM"/>
</dbReference>
<feature type="domain" description="LIM zinc-binding" evidence="6">
    <location>
        <begin position="737"/>
        <end position="800"/>
    </location>
</feature>
<dbReference type="PANTHER" id="PTHR24210:SF14">
    <property type="entry name" value="LIM ZINC-BINDING DOMAIN-CONTAINING PROTEIN"/>
    <property type="match status" value="1"/>
</dbReference>
<dbReference type="GO" id="GO:0046872">
    <property type="term" value="F:metal ion binding"/>
    <property type="evidence" value="ECO:0007669"/>
    <property type="project" value="UniProtKB-KW"/>
</dbReference>
<reference evidence="7 8" key="1">
    <citation type="submission" date="2017-03" db="EMBL/GenBank/DDBJ databases">
        <title>Genomes of endolithic fungi from Antarctica.</title>
        <authorList>
            <person name="Coleine C."/>
            <person name="Masonjones S."/>
            <person name="Stajich J.E."/>
        </authorList>
    </citation>
    <scope>NUCLEOTIDE SEQUENCE [LARGE SCALE GENOMIC DNA]</scope>
    <source>
        <strain evidence="7 8">CCFEE 5184</strain>
    </source>
</reference>
<feature type="compositionally biased region" description="Pro residues" evidence="5">
    <location>
        <begin position="676"/>
        <end position="686"/>
    </location>
</feature>
<feature type="compositionally biased region" description="Polar residues" evidence="5">
    <location>
        <begin position="301"/>
        <end position="330"/>
    </location>
</feature>
<name>A0A4V5NF15_9PEZI</name>
<feature type="compositionally biased region" description="Polar residues" evidence="5">
    <location>
        <begin position="236"/>
        <end position="252"/>
    </location>
</feature>
<organism evidence="7 8">
    <name type="scientific">Friedmanniomyces simplex</name>
    <dbReference type="NCBI Taxonomy" id="329884"/>
    <lineage>
        <taxon>Eukaryota</taxon>
        <taxon>Fungi</taxon>
        <taxon>Dikarya</taxon>
        <taxon>Ascomycota</taxon>
        <taxon>Pezizomycotina</taxon>
        <taxon>Dothideomycetes</taxon>
        <taxon>Dothideomycetidae</taxon>
        <taxon>Mycosphaerellales</taxon>
        <taxon>Teratosphaeriaceae</taxon>
        <taxon>Friedmanniomyces</taxon>
    </lineage>
</organism>
<comment type="caution">
    <text evidence="7">The sequence shown here is derived from an EMBL/GenBank/DDBJ whole genome shotgun (WGS) entry which is preliminary data.</text>
</comment>
<dbReference type="AlphaFoldDB" id="A0A4V5NF15"/>
<keyword evidence="1 4" id="KW-0479">Metal-binding</keyword>
<dbReference type="Gene3D" id="2.10.110.10">
    <property type="entry name" value="Cysteine Rich Protein"/>
    <property type="match status" value="2"/>
</dbReference>
<dbReference type="PROSITE" id="PS50023">
    <property type="entry name" value="LIM_DOMAIN_2"/>
    <property type="match status" value="1"/>
</dbReference>
<keyword evidence="8" id="KW-1185">Reference proteome</keyword>
<dbReference type="SUPFAM" id="SSF57716">
    <property type="entry name" value="Glucocorticoid receptor-like (DNA-binding domain)"/>
    <property type="match status" value="1"/>
</dbReference>
<dbReference type="EMBL" id="NAJQ01000462">
    <property type="protein sequence ID" value="TKA69179.1"/>
    <property type="molecule type" value="Genomic_DNA"/>
</dbReference>
<dbReference type="CDD" id="cd09397">
    <property type="entry name" value="LIM1_UF1"/>
    <property type="match status" value="1"/>
</dbReference>
<dbReference type="Pfam" id="PF00412">
    <property type="entry name" value="LIM"/>
    <property type="match status" value="2"/>
</dbReference>
<feature type="region of interest" description="Disordered" evidence="5">
    <location>
        <begin position="65"/>
        <end position="741"/>
    </location>
</feature>
<sequence length="928" mass="98666">MTLAASFAAQGMRPASFLPAIKCSSCGEEIEIAAMGDHICTKAPPSPRSQPASLTNPFTIRQMNAHGHMPHAPSPLQQQQNKPVSLPKTRVRAPTVSSNQMPAPKAVRPPPPRINSEAANMPFLAPRPPRSDSPLSPALSVRSGSSQDSRPPPIRSMTSPMPRIFDPRPPSPEMSANLDCAFPPFMPATGGSRPGTSNGRKTPTLSERAPSRGSSRHDSSRVASHREPFTPEARSPMSNGGENATGKTNTLKSGPFDPNRRRPSDQAGIAHSMGRRRPSMSSLKLGQEPPRIPDEPVPRPSTSHSNSTVVPRPSTANGSGSAPDRQQVQKQAPPPRPARPAEGVLSPRFVDKLSAEPVVEIPSTFSLSQPPVPVRSGDRSRTFPIRQGSGEPENSLELHKTPSEPLPRGRDHRPVLAAGAKSEPSQIPQAANRQQSQSRSAPRTDHRLQDAPPVPRPVQQHRQEKSHTPSGSGSSVASSAPSLGNSNSSSGPSPVGSAASSVDALSPLTYDPRYYGDEAGMRVPGLNVKAQKPGMRAEQPASRSPPRNFTRPSVPKEIVAPPRSPTLPSLVSPPLESPMDPALQGRMMPARSATEPWRPAPAPAHARPTMSRTATMPESRIQEPARAPAPPTPALSVPDPKPGDHDYDPYRPASPAPAARSRSKSNAAPPQFKAYTPPPPPLPPPATQTLAPTQYKPAPTGSSLRPRSPQPVPAPPPIPQETPRAPPLARRPTTTKPTCRGCSLPIEGKSVKAADGRLTGRWHKSCFTCRACEQPFTTADFYVMDDQPYCEQHYHEENGSLCQGCQRGIEGLYLETTSTSGSALGVGVGGSGSGGGSVEKKFHPRCFTCWDCREVLAEDYFEIAGRVFCERHALAAMRGQARMVGPGSVGMGMGMGVGVGVGVGGGGLSVPDKKALTAERRTTRLMMM</sequence>